<reference evidence="1" key="1">
    <citation type="submission" date="2022-04" db="EMBL/GenBank/DDBJ databases">
        <title>Genome of the entomopathogenic fungus Entomophthora muscae.</title>
        <authorList>
            <person name="Elya C."/>
            <person name="Lovett B.R."/>
            <person name="Lee E."/>
            <person name="Macias A.M."/>
            <person name="Hajek A.E."/>
            <person name="De Bivort B.L."/>
            <person name="Kasson M.T."/>
            <person name="De Fine Licht H.H."/>
            <person name="Stajich J.E."/>
        </authorList>
    </citation>
    <scope>NUCLEOTIDE SEQUENCE</scope>
    <source>
        <strain evidence="1">Berkeley</strain>
    </source>
</reference>
<name>A0ACC2SD31_9FUNG</name>
<evidence type="ECO:0000313" key="2">
    <source>
        <dbReference type="Proteomes" id="UP001165960"/>
    </source>
</evidence>
<comment type="caution">
    <text evidence="1">The sequence shown here is derived from an EMBL/GenBank/DDBJ whole genome shotgun (WGS) entry which is preliminary data.</text>
</comment>
<dbReference type="Proteomes" id="UP001165960">
    <property type="component" value="Unassembled WGS sequence"/>
</dbReference>
<gene>
    <name evidence="1" type="ORF">DSO57_1034889</name>
</gene>
<keyword evidence="2" id="KW-1185">Reference proteome</keyword>
<protein>
    <submittedName>
        <fullName evidence="1">Uncharacterized protein</fullName>
    </submittedName>
</protein>
<organism evidence="1 2">
    <name type="scientific">Entomophthora muscae</name>
    <dbReference type="NCBI Taxonomy" id="34485"/>
    <lineage>
        <taxon>Eukaryota</taxon>
        <taxon>Fungi</taxon>
        <taxon>Fungi incertae sedis</taxon>
        <taxon>Zoopagomycota</taxon>
        <taxon>Entomophthoromycotina</taxon>
        <taxon>Entomophthoromycetes</taxon>
        <taxon>Entomophthorales</taxon>
        <taxon>Entomophthoraceae</taxon>
        <taxon>Entomophthora</taxon>
    </lineage>
</organism>
<sequence>MELLLAYMPVRYLAGRGISFAVSAASVLFFDAPDLKIEEIVKPICEILYLRNSVTLSCDCTTVTIEYLAK</sequence>
<evidence type="ECO:0000313" key="1">
    <source>
        <dbReference type="EMBL" id="KAJ9060062.1"/>
    </source>
</evidence>
<dbReference type="EMBL" id="QTSX02005268">
    <property type="protein sequence ID" value="KAJ9060062.1"/>
    <property type="molecule type" value="Genomic_DNA"/>
</dbReference>
<accession>A0ACC2SD31</accession>
<proteinExistence type="predicted"/>